<evidence type="ECO:0000256" key="2">
    <source>
        <dbReference type="ARBA" id="ARBA00023054"/>
    </source>
</evidence>
<dbReference type="Gene3D" id="2.40.30.170">
    <property type="match status" value="1"/>
</dbReference>
<feature type="coiled-coil region" evidence="3">
    <location>
        <begin position="151"/>
        <end position="210"/>
    </location>
</feature>
<keyword evidence="2 3" id="KW-0175">Coiled coil</keyword>
<dbReference type="Pfam" id="PF25954">
    <property type="entry name" value="Beta-barrel_RND_2"/>
    <property type="match status" value="1"/>
</dbReference>
<proteinExistence type="predicted"/>
<feature type="transmembrane region" description="Helical" evidence="5">
    <location>
        <begin position="29"/>
        <end position="47"/>
    </location>
</feature>
<feature type="region of interest" description="Disordered" evidence="4">
    <location>
        <begin position="1"/>
        <end position="24"/>
    </location>
</feature>
<name>A0AAU7DGV5_9BACT</name>
<dbReference type="EMBL" id="CP121196">
    <property type="protein sequence ID" value="XBH16363.1"/>
    <property type="molecule type" value="Genomic_DNA"/>
</dbReference>
<dbReference type="AlphaFoldDB" id="A0AAU7DGV5"/>
<evidence type="ECO:0000256" key="3">
    <source>
        <dbReference type="SAM" id="Coils"/>
    </source>
</evidence>
<keyword evidence="5" id="KW-0812">Transmembrane</keyword>
<evidence type="ECO:0000313" key="7">
    <source>
        <dbReference type="EMBL" id="XBH16363.1"/>
    </source>
</evidence>
<dbReference type="InterPro" id="IPR058792">
    <property type="entry name" value="Beta-barrel_RND_2"/>
</dbReference>
<sequence length="375" mass="40934">MNSGIAVPEKTEGARPNNEPPSRPRMKRWALIAVTFLAVFIALLVAVTRLRTHTANTNPHDSAAAQTSVRLTGKTQAVRSRAILAPLLAGQQVGTLTIVKLASSGIHVKQGDLLVEFDRQAQLKDFVDKKAQSDDQNGKVMEAQAAEIAAKSKDETDLEQAETALSKAELEMQKVELMSRIDAEKARQNLDEAKATLAQLKETFDLKRKAAQAAIRVLEIQRDRTLEVMVHAQTNASQMQIRSPIDGIVVLNTIWKEGTMGEVKEGDQVRPGVPFMQVVDPSMMEVHVMVNQEDLAKLTLGQSAQVHLDAYPDITLQGQLESIDPMGKPGDFSARMRNFSATFSVKGSDPRLMPDLSAAVDVQAAQQPSNLSASR</sequence>
<reference evidence="7" key="1">
    <citation type="submission" date="2023-03" db="EMBL/GenBank/DDBJ databases">
        <title>Edaphobacter sp.</title>
        <authorList>
            <person name="Huber K.J."/>
            <person name="Papendorf J."/>
            <person name="Pilke C."/>
            <person name="Bunk B."/>
            <person name="Sproeer C."/>
            <person name="Pester M."/>
        </authorList>
    </citation>
    <scope>NUCLEOTIDE SEQUENCE</scope>
    <source>
        <strain evidence="7">DSM 110680</strain>
    </source>
</reference>
<comment type="subcellular location">
    <subcellularLocation>
        <location evidence="1">Cell envelope</location>
    </subcellularLocation>
</comment>
<feature type="domain" description="CusB-like beta-barrel" evidence="6">
    <location>
        <begin position="287"/>
        <end position="365"/>
    </location>
</feature>
<accession>A0AAU7DGV5</accession>
<evidence type="ECO:0000256" key="1">
    <source>
        <dbReference type="ARBA" id="ARBA00004196"/>
    </source>
</evidence>
<evidence type="ECO:0000256" key="4">
    <source>
        <dbReference type="SAM" id="MobiDB-lite"/>
    </source>
</evidence>
<dbReference type="InterPro" id="IPR050465">
    <property type="entry name" value="UPF0194_transport"/>
</dbReference>
<protein>
    <submittedName>
        <fullName evidence="7">HlyD family efflux transporter periplasmic adaptor subunit</fullName>
    </submittedName>
</protein>
<dbReference type="PANTHER" id="PTHR32347:SF23">
    <property type="entry name" value="BLL5650 PROTEIN"/>
    <property type="match status" value="1"/>
</dbReference>
<evidence type="ECO:0000256" key="5">
    <source>
        <dbReference type="SAM" id="Phobius"/>
    </source>
</evidence>
<gene>
    <name evidence="7" type="ORF">P8935_17535</name>
</gene>
<evidence type="ECO:0000259" key="6">
    <source>
        <dbReference type="Pfam" id="PF25954"/>
    </source>
</evidence>
<keyword evidence="5" id="KW-1133">Transmembrane helix</keyword>
<keyword evidence="5" id="KW-0472">Membrane</keyword>
<dbReference type="RefSeq" id="WP_348261592.1">
    <property type="nucleotide sequence ID" value="NZ_CP121196.1"/>
</dbReference>
<organism evidence="7">
    <name type="scientific">Telmatobacter sp. DSM 110680</name>
    <dbReference type="NCBI Taxonomy" id="3036704"/>
    <lineage>
        <taxon>Bacteria</taxon>
        <taxon>Pseudomonadati</taxon>
        <taxon>Acidobacteriota</taxon>
        <taxon>Terriglobia</taxon>
        <taxon>Terriglobales</taxon>
        <taxon>Acidobacteriaceae</taxon>
        <taxon>Telmatobacter</taxon>
    </lineage>
</organism>
<dbReference type="PANTHER" id="PTHR32347">
    <property type="entry name" value="EFFLUX SYSTEM COMPONENT YKNX-RELATED"/>
    <property type="match status" value="1"/>
</dbReference>
<dbReference type="GO" id="GO:0030313">
    <property type="term" value="C:cell envelope"/>
    <property type="evidence" value="ECO:0007669"/>
    <property type="project" value="UniProtKB-SubCell"/>
</dbReference>